<evidence type="ECO:0000259" key="4">
    <source>
        <dbReference type="PROSITE" id="PS01124"/>
    </source>
</evidence>
<protein>
    <submittedName>
        <fullName evidence="5">AraC family transcriptional regulator</fullName>
    </submittedName>
</protein>
<dbReference type="SUPFAM" id="SSF46689">
    <property type="entry name" value="Homeodomain-like"/>
    <property type="match status" value="2"/>
</dbReference>
<dbReference type="Pfam" id="PF12833">
    <property type="entry name" value="HTH_18"/>
    <property type="match status" value="1"/>
</dbReference>
<comment type="caution">
    <text evidence="5">The sequence shown here is derived from an EMBL/GenBank/DDBJ whole genome shotgun (WGS) entry which is preliminary data.</text>
</comment>
<dbReference type="EMBL" id="JAUKWQ010000003">
    <property type="protein sequence ID" value="MDO1583048.1"/>
    <property type="molecule type" value="Genomic_DNA"/>
</dbReference>
<dbReference type="Gene3D" id="1.10.10.60">
    <property type="entry name" value="Homeodomain-like"/>
    <property type="match status" value="2"/>
</dbReference>
<dbReference type="PANTHER" id="PTHR46796:SF14">
    <property type="entry name" value="TRANSCRIPTIONAL REGULATORY PROTEIN"/>
    <property type="match status" value="1"/>
</dbReference>
<dbReference type="PROSITE" id="PS01124">
    <property type="entry name" value="HTH_ARAC_FAMILY_2"/>
    <property type="match status" value="1"/>
</dbReference>
<dbReference type="SMART" id="SM00342">
    <property type="entry name" value="HTH_ARAC"/>
    <property type="match status" value="1"/>
</dbReference>
<dbReference type="InterPro" id="IPR018062">
    <property type="entry name" value="HTH_AraC-typ_CS"/>
</dbReference>
<dbReference type="InterPro" id="IPR009057">
    <property type="entry name" value="Homeodomain-like_sf"/>
</dbReference>
<accession>A0ABT8SX89</accession>
<name>A0ABT8SX89_9HYPH</name>
<keyword evidence="2" id="KW-0238">DNA-binding</keyword>
<gene>
    <name evidence="5" type="ORF">Q2T52_13230</name>
</gene>
<evidence type="ECO:0000256" key="3">
    <source>
        <dbReference type="ARBA" id="ARBA00023163"/>
    </source>
</evidence>
<proteinExistence type="predicted"/>
<evidence type="ECO:0000256" key="2">
    <source>
        <dbReference type="ARBA" id="ARBA00023125"/>
    </source>
</evidence>
<sequence>MNVQPHHRSAPASLRQADLRMSGMSVVRRSYAGRDLQLEPAVQRRDVFQVTTQLLALSDYKLWRAKELIFDGHCADGALMISDMREEWRSHHLSPFDHVSFQIPLSYMRDFLVDSGHPAASDLHCEPLIADAVVRGLAHALLPALEKPETASKLFLDQMGMALMVHLTHTYAGLHFPIRRKGTLAPWQEKRASEYLVAHLNADFSIADLAEECDLSRSHFIKAFKETFGKTPYRWLTEYRISKSKELLTTGAPIAEIALICGFSDQSHLTRVFAQMSGETPGSWRRRHRD</sequence>
<organism evidence="5 6">
    <name type="scientific">Rhizobium oryzicola</name>
    <dbReference type="NCBI Taxonomy" id="1232668"/>
    <lineage>
        <taxon>Bacteria</taxon>
        <taxon>Pseudomonadati</taxon>
        <taxon>Pseudomonadota</taxon>
        <taxon>Alphaproteobacteria</taxon>
        <taxon>Hyphomicrobiales</taxon>
        <taxon>Rhizobiaceae</taxon>
        <taxon>Rhizobium/Agrobacterium group</taxon>
        <taxon>Rhizobium</taxon>
    </lineage>
</organism>
<feature type="domain" description="HTH araC/xylS-type" evidence="4">
    <location>
        <begin position="190"/>
        <end position="287"/>
    </location>
</feature>
<dbReference type="PANTHER" id="PTHR46796">
    <property type="entry name" value="HTH-TYPE TRANSCRIPTIONAL ACTIVATOR RHAS-RELATED"/>
    <property type="match status" value="1"/>
</dbReference>
<keyword evidence="6" id="KW-1185">Reference proteome</keyword>
<reference evidence="5" key="1">
    <citation type="journal article" date="2015" name="Int. J. Syst. Evol. Microbiol.">
        <title>Rhizobium oryzicola sp. nov., potential plant-growth-promoting endophytic bacteria isolated from rice roots.</title>
        <authorList>
            <person name="Zhang X.X."/>
            <person name="Gao J.S."/>
            <person name="Cao Y.H."/>
            <person name="Sheirdil R.A."/>
            <person name="Wang X.C."/>
            <person name="Zhang L."/>
        </authorList>
    </citation>
    <scope>NUCLEOTIDE SEQUENCE</scope>
    <source>
        <strain evidence="5">05753</strain>
    </source>
</reference>
<evidence type="ECO:0000256" key="1">
    <source>
        <dbReference type="ARBA" id="ARBA00023015"/>
    </source>
</evidence>
<dbReference type="PROSITE" id="PS00041">
    <property type="entry name" value="HTH_ARAC_FAMILY_1"/>
    <property type="match status" value="1"/>
</dbReference>
<dbReference type="InterPro" id="IPR050204">
    <property type="entry name" value="AraC_XylS_family_regulators"/>
</dbReference>
<keyword evidence="1" id="KW-0805">Transcription regulation</keyword>
<evidence type="ECO:0000313" key="5">
    <source>
        <dbReference type="EMBL" id="MDO1583048.1"/>
    </source>
</evidence>
<dbReference type="RefSeq" id="WP_302077203.1">
    <property type="nucleotide sequence ID" value="NZ_JAUKWQ010000003.1"/>
</dbReference>
<dbReference type="InterPro" id="IPR018060">
    <property type="entry name" value="HTH_AraC"/>
</dbReference>
<keyword evidence="3" id="KW-0804">Transcription</keyword>
<evidence type="ECO:0000313" key="6">
    <source>
        <dbReference type="Proteomes" id="UP001169006"/>
    </source>
</evidence>
<dbReference type="Proteomes" id="UP001169006">
    <property type="component" value="Unassembled WGS sequence"/>
</dbReference>
<reference evidence="5" key="2">
    <citation type="submission" date="2023-07" db="EMBL/GenBank/DDBJ databases">
        <authorList>
            <person name="Sun H."/>
        </authorList>
    </citation>
    <scope>NUCLEOTIDE SEQUENCE</scope>
    <source>
        <strain evidence="5">05753</strain>
    </source>
</reference>